<dbReference type="EMBL" id="BMED01000001">
    <property type="protein sequence ID" value="GGC66073.1"/>
    <property type="molecule type" value="Genomic_DNA"/>
</dbReference>
<comment type="caution">
    <text evidence="4">The sequence shown here is derived from an EMBL/GenBank/DDBJ whole genome shotgun (WGS) entry which is preliminary data.</text>
</comment>
<evidence type="ECO:0000256" key="2">
    <source>
        <dbReference type="SAM" id="SignalP"/>
    </source>
</evidence>
<organism evidence="4 5">
    <name type="scientific">Undibacterium terreum</name>
    <dbReference type="NCBI Taxonomy" id="1224302"/>
    <lineage>
        <taxon>Bacteria</taxon>
        <taxon>Pseudomonadati</taxon>
        <taxon>Pseudomonadota</taxon>
        <taxon>Betaproteobacteria</taxon>
        <taxon>Burkholderiales</taxon>
        <taxon>Oxalobacteraceae</taxon>
        <taxon>Undibacterium</taxon>
    </lineage>
</organism>
<keyword evidence="5" id="KW-1185">Reference proteome</keyword>
<dbReference type="PANTHER" id="PTHR35936:SF25">
    <property type="entry name" value="ABC TRANSPORTER SUBSTRATE-BINDING PROTEIN"/>
    <property type="match status" value="1"/>
</dbReference>
<reference evidence="4" key="1">
    <citation type="journal article" date="2014" name="Int. J. Syst. Evol. Microbiol.">
        <title>Complete genome sequence of Corynebacterium casei LMG S-19264T (=DSM 44701T), isolated from a smear-ripened cheese.</title>
        <authorList>
            <consortium name="US DOE Joint Genome Institute (JGI-PGF)"/>
            <person name="Walter F."/>
            <person name="Albersmeier A."/>
            <person name="Kalinowski J."/>
            <person name="Ruckert C."/>
        </authorList>
    </citation>
    <scope>NUCLEOTIDE SEQUENCE</scope>
    <source>
        <strain evidence="4">CGMCC 1.10998</strain>
    </source>
</reference>
<feature type="chain" id="PRO_5037526064" evidence="2">
    <location>
        <begin position="26"/>
        <end position="282"/>
    </location>
</feature>
<dbReference type="InterPro" id="IPR001638">
    <property type="entry name" value="Solute-binding_3/MltF_N"/>
</dbReference>
<feature type="domain" description="Solute-binding protein family 3/N-terminal" evidence="3">
    <location>
        <begin position="46"/>
        <end position="278"/>
    </location>
</feature>
<dbReference type="PANTHER" id="PTHR35936">
    <property type="entry name" value="MEMBRANE-BOUND LYTIC MUREIN TRANSGLYCOSYLASE F"/>
    <property type="match status" value="1"/>
</dbReference>
<evidence type="ECO:0000313" key="5">
    <source>
        <dbReference type="Proteomes" id="UP000637423"/>
    </source>
</evidence>
<dbReference type="RefSeq" id="WP_188564959.1">
    <property type="nucleotide sequence ID" value="NZ_BMED01000001.1"/>
</dbReference>
<dbReference type="Gene3D" id="3.40.190.10">
    <property type="entry name" value="Periplasmic binding protein-like II"/>
    <property type="match status" value="2"/>
</dbReference>
<evidence type="ECO:0000259" key="3">
    <source>
        <dbReference type="SMART" id="SM00062"/>
    </source>
</evidence>
<name>A0A916UBC6_9BURK</name>
<evidence type="ECO:0000256" key="1">
    <source>
        <dbReference type="ARBA" id="ARBA00022729"/>
    </source>
</evidence>
<dbReference type="Proteomes" id="UP000637423">
    <property type="component" value="Unassembled WGS sequence"/>
</dbReference>
<proteinExistence type="predicted"/>
<evidence type="ECO:0000313" key="4">
    <source>
        <dbReference type="EMBL" id="GGC66073.1"/>
    </source>
</evidence>
<gene>
    <name evidence="4" type="ORF">GCM10011396_11340</name>
</gene>
<reference evidence="4" key="2">
    <citation type="submission" date="2020-09" db="EMBL/GenBank/DDBJ databases">
        <authorList>
            <person name="Sun Q."/>
            <person name="Zhou Y."/>
        </authorList>
    </citation>
    <scope>NUCLEOTIDE SEQUENCE</scope>
    <source>
        <strain evidence="4">CGMCC 1.10998</strain>
    </source>
</reference>
<keyword evidence="1 2" id="KW-0732">Signal</keyword>
<sequence length="282" mass="31097">MRIVKVLGFLCWLRFTLMILPAAHAADLSAASPAAALTSTPMQTQTVSICVDAEPPPWAYWKRDAEGKKTRALVGTSVELVQAAFAMLGKTVEFEGDMPWKRCLMTVESGRIDFSMGGYYDADRARRFDYSIHYNTLTPQVFFRATDALQIDNVADLKKYHGCGVTGASYAHYGLRADDLDLGNGYDSLIRKLNAKRCDYFVEELEVVSAYKMTGIDYLSDPAIRHAPVPGAKAPSKYLMTARNGRASKLLPQFNEALAALIKSGEAAAIWKKHAGNLPYLP</sequence>
<accession>A0A916UBC6</accession>
<feature type="signal peptide" evidence="2">
    <location>
        <begin position="1"/>
        <end position="25"/>
    </location>
</feature>
<dbReference type="SUPFAM" id="SSF53850">
    <property type="entry name" value="Periplasmic binding protein-like II"/>
    <property type="match status" value="1"/>
</dbReference>
<protein>
    <submittedName>
        <fullName evidence="4">Amino acid ABC transporter substrate-binding protein</fullName>
    </submittedName>
</protein>
<dbReference type="AlphaFoldDB" id="A0A916UBC6"/>
<dbReference type="SMART" id="SM00062">
    <property type="entry name" value="PBPb"/>
    <property type="match status" value="1"/>
</dbReference>
<dbReference type="Pfam" id="PF00497">
    <property type="entry name" value="SBP_bac_3"/>
    <property type="match status" value="1"/>
</dbReference>